<feature type="domain" description="Gfo/Idh/MocA-like oxidoreductase N-terminal" evidence="2">
    <location>
        <begin position="22"/>
        <end position="137"/>
    </location>
</feature>
<organism evidence="3 4">
    <name type="scientific">Halocatena pleomorpha</name>
    <dbReference type="NCBI Taxonomy" id="1785090"/>
    <lineage>
        <taxon>Archaea</taxon>
        <taxon>Methanobacteriati</taxon>
        <taxon>Methanobacteriota</taxon>
        <taxon>Stenosarchaea group</taxon>
        <taxon>Halobacteria</taxon>
        <taxon>Halobacteriales</taxon>
        <taxon>Natronomonadaceae</taxon>
        <taxon>Halocatena</taxon>
    </lineage>
</organism>
<dbReference type="Pfam" id="PF01408">
    <property type="entry name" value="GFO_IDH_MocA"/>
    <property type="match status" value="1"/>
</dbReference>
<accession>A0A3P3R9U1</accession>
<dbReference type="RefSeq" id="WP_124955439.1">
    <property type="nucleotide sequence ID" value="NZ_RRCH01000028.1"/>
</dbReference>
<evidence type="ECO:0000313" key="3">
    <source>
        <dbReference type="EMBL" id="RRJ29450.1"/>
    </source>
</evidence>
<protein>
    <submittedName>
        <fullName evidence="3">Gfo/Idh/MocA family oxidoreductase</fullName>
    </submittedName>
</protein>
<dbReference type="EMBL" id="RRCH01000028">
    <property type="protein sequence ID" value="RRJ29450.1"/>
    <property type="molecule type" value="Genomic_DNA"/>
</dbReference>
<dbReference type="OrthoDB" id="282474at2157"/>
<evidence type="ECO:0000313" key="4">
    <source>
        <dbReference type="Proteomes" id="UP000282322"/>
    </source>
</evidence>
<dbReference type="SUPFAM" id="SSF55347">
    <property type="entry name" value="Glyceraldehyde-3-phosphate dehydrogenase-like, C-terminal domain"/>
    <property type="match status" value="1"/>
</dbReference>
<gene>
    <name evidence="3" type="ORF">EIK79_12475</name>
</gene>
<dbReference type="PANTHER" id="PTHR43818">
    <property type="entry name" value="BCDNA.GH03377"/>
    <property type="match status" value="1"/>
</dbReference>
<keyword evidence="4" id="KW-1185">Reference proteome</keyword>
<dbReference type="PANTHER" id="PTHR43818:SF11">
    <property type="entry name" value="BCDNA.GH03377"/>
    <property type="match status" value="1"/>
</dbReference>
<evidence type="ECO:0000259" key="2">
    <source>
        <dbReference type="Pfam" id="PF01408"/>
    </source>
</evidence>
<proteinExistence type="predicted"/>
<sequence>MCYRVAVIGTGTEPDNPDEDGYAMAYHHATAYENHPECDLIACADIVRENAETFAEAFDIDNRNVFEAYDELFEAVNPDIISLCVPPAVHARIAIDCIRSGVVEAIHCEKPMADSYGGAHLMAQEARRHDVQLTFNHQRRFSDAVRTAKELLDSGAIGDLERIEFASPAGIFDYGSHSFDLCNYFNDEVPGDWALGQIEYSEENILFGSHNENQAVVLWEYENGVSGLGTSDCTDGRGPAGVVSCHHRLVGSRGTIELGPSTKDGEELPTLRIRRAGDEEWKSVETDDGLHSWEFIDRAIAENVRCLEAAEKPELCAENALNATELIFATWESARRRGRVDLPLSIDDNPLEAMVESGALTPVPTEGE</sequence>
<dbReference type="AlphaFoldDB" id="A0A3P3R9U1"/>
<dbReference type="InterPro" id="IPR050463">
    <property type="entry name" value="Gfo/Idh/MocA_oxidrdct_glycsds"/>
</dbReference>
<keyword evidence="1" id="KW-0560">Oxidoreductase</keyword>
<dbReference type="Proteomes" id="UP000282322">
    <property type="component" value="Unassembled WGS sequence"/>
</dbReference>
<dbReference type="Gene3D" id="3.40.50.720">
    <property type="entry name" value="NAD(P)-binding Rossmann-like Domain"/>
    <property type="match status" value="1"/>
</dbReference>
<dbReference type="SUPFAM" id="SSF51735">
    <property type="entry name" value="NAD(P)-binding Rossmann-fold domains"/>
    <property type="match status" value="1"/>
</dbReference>
<name>A0A3P3R9U1_9EURY</name>
<reference evidence="3 4" key="1">
    <citation type="submission" date="2018-11" db="EMBL/GenBank/DDBJ databases">
        <title>Taxonoimc description of Halomarina strain SPP-AMP-1.</title>
        <authorList>
            <person name="Pal Y."/>
            <person name="Srinivasana K."/>
            <person name="Verma A."/>
            <person name="Kumar P."/>
        </authorList>
    </citation>
    <scope>NUCLEOTIDE SEQUENCE [LARGE SCALE GENOMIC DNA]</scope>
    <source>
        <strain evidence="3 4">SPP-AMP-1</strain>
    </source>
</reference>
<dbReference type="InterPro" id="IPR036291">
    <property type="entry name" value="NAD(P)-bd_dom_sf"/>
</dbReference>
<comment type="caution">
    <text evidence="3">The sequence shown here is derived from an EMBL/GenBank/DDBJ whole genome shotgun (WGS) entry which is preliminary data.</text>
</comment>
<evidence type="ECO:0000256" key="1">
    <source>
        <dbReference type="ARBA" id="ARBA00023002"/>
    </source>
</evidence>
<dbReference type="GO" id="GO:0000166">
    <property type="term" value="F:nucleotide binding"/>
    <property type="evidence" value="ECO:0007669"/>
    <property type="project" value="InterPro"/>
</dbReference>
<dbReference type="InterPro" id="IPR000683">
    <property type="entry name" value="Gfo/Idh/MocA-like_OxRdtase_N"/>
</dbReference>
<dbReference type="Gene3D" id="3.30.360.10">
    <property type="entry name" value="Dihydrodipicolinate Reductase, domain 2"/>
    <property type="match status" value="1"/>
</dbReference>
<dbReference type="GO" id="GO:0016491">
    <property type="term" value="F:oxidoreductase activity"/>
    <property type="evidence" value="ECO:0007669"/>
    <property type="project" value="UniProtKB-KW"/>
</dbReference>